<dbReference type="CDD" id="cd17535">
    <property type="entry name" value="REC_NarL-like"/>
    <property type="match status" value="1"/>
</dbReference>
<gene>
    <name evidence="8" type="ORF">GCM10007853_03480</name>
</gene>
<reference evidence="8" key="1">
    <citation type="journal article" date="2014" name="Int. J. Syst. Evol. Microbiol.">
        <title>Complete genome of a new Firmicutes species belonging to the dominant human colonic microbiota ('Ruminococcus bicirculans') reveals two chromosomes and a selective capacity to utilize plant glucans.</title>
        <authorList>
            <consortium name="NISC Comparative Sequencing Program"/>
            <person name="Wegmann U."/>
            <person name="Louis P."/>
            <person name="Goesmann A."/>
            <person name="Henrissat B."/>
            <person name="Duncan S.H."/>
            <person name="Flint H.J."/>
        </authorList>
    </citation>
    <scope>NUCLEOTIDE SEQUENCE</scope>
    <source>
        <strain evidence="8">NBRC 108219</strain>
    </source>
</reference>
<evidence type="ECO:0000256" key="3">
    <source>
        <dbReference type="ARBA" id="ARBA00023125"/>
    </source>
</evidence>
<dbReference type="EMBL" id="BSNK01000001">
    <property type="protein sequence ID" value="GLQ22474.1"/>
    <property type="molecule type" value="Genomic_DNA"/>
</dbReference>
<keyword evidence="4" id="KW-0804">Transcription</keyword>
<dbReference type="Proteomes" id="UP001161391">
    <property type="component" value="Unassembled WGS sequence"/>
</dbReference>
<keyword evidence="2" id="KW-0805">Transcription regulation</keyword>
<keyword evidence="3 8" id="KW-0238">DNA-binding</keyword>
<dbReference type="Pfam" id="PF00072">
    <property type="entry name" value="Response_reg"/>
    <property type="match status" value="1"/>
</dbReference>
<dbReference type="SMART" id="SM00448">
    <property type="entry name" value="REC"/>
    <property type="match status" value="1"/>
</dbReference>
<dbReference type="InterPro" id="IPR001789">
    <property type="entry name" value="Sig_transdc_resp-reg_receiver"/>
</dbReference>
<evidence type="ECO:0000313" key="9">
    <source>
        <dbReference type="Proteomes" id="UP001161391"/>
    </source>
</evidence>
<keyword evidence="1 5" id="KW-0597">Phosphoprotein</keyword>
<dbReference type="InterPro" id="IPR058245">
    <property type="entry name" value="NreC/VraR/RcsB-like_REC"/>
</dbReference>
<dbReference type="SUPFAM" id="SSF46894">
    <property type="entry name" value="C-terminal effector domain of the bipartite response regulators"/>
    <property type="match status" value="1"/>
</dbReference>
<dbReference type="CDD" id="cd06170">
    <property type="entry name" value="LuxR_C_like"/>
    <property type="match status" value="1"/>
</dbReference>
<dbReference type="InterPro" id="IPR039420">
    <property type="entry name" value="WalR-like"/>
</dbReference>
<dbReference type="InterPro" id="IPR016032">
    <property type="entry name" value="Sig_transdc_resp-reg_C-effctor"/>
</dbReference>
<evidence type="ECO:0000259" key="6">
    <source>
        <dbReference type="PROSITE" id="PS50043"/>
    </source>
</evidence>
<evidence type="ECO:0000256" key="4">
    <source>
        <dbReference type="ARBA" id="ARBA00023163"/>
    </source>
</evidence>
<proteinExistence type="predicted"/>
<reference evidence="8" key="2">
    <citation type="submission" date="2023-01" db="EMBL/GenBank/DDBJ databases">
        <title>Draft genome sequence of Algimonas ampicilliniresistens strain NBRC 108219.</title>
        <authorList>
            <person name="Sun Q."/>
            <person name="Mori K."/>
        </authorList>
    </citation>
    <scope>NUCLEOTIDE SEQUENCE</scope>
    <source>
        <strain evidence="8">NBRC 108219</strain>
    </source>
</reference>
<dbReference type="PROSITE" id="PS50043">
    <property type="entry name" value="HTH_LUXR_2"/>
    <property type="match status" value="1"/>
</dbReference>
<feature type="domain" description="HTH luxR-type" evidence="6">
    <location>
        <begin position="154"/>
        <end position="219"/>
    </location>
</feature>
<evidence type="ECO:0000313" key="8">
    <source>
        <dbReference type="EMBL" id="GLQ22474.1"/>
    </source>
</evidence>
<dbReference type="InterPro" id="IPR000792">
    <property type="entry name" value="Tscrpt_reg_LuxR_C"/>
</dbReference>
<keyword evidence="9" id="KW-1185">Reference proteome</keyword>
<dbReference type="PANTHER" id="PTHR43214">
    <property type="entry name" value="TWO-COMPONENT RESPONSE REGULATOR"/>
    <property type="match status" value="1"/>
</dbReference>
<dbReference type="PRINTS" id="PR00038">
    <property type="entry name" value="HTHLUXR"/>
</dbReference>
<feature type="domain" description="Response regulatory" evidence="7">
    <location>
        <begin position="10"/>
        <end position="126"/>
    </location>
</feature>
<evidence type="ECO:0000256" key="1">
    <source>
        <dbReference type="ARBA" id="ARBA00022553"/>
    </source>
</evidence>
<dbReference type="GO" id="GO:0003677">
    <property type="term" value="F:DNA binding"/>
    <property type="evidence" value="ECO:0007669"/>
    <property type="project" value="UniProtKB-KW"/>
</dbReference>
<dbReference type="SUPFAM" id="SSF52172">
    <property type="entry name" value="CheY-like"/>
    <property type="match status" value="1"/>
</dbReference>
<comment type="caution">
    <text evidence="8">The sequence shown here is derived from an EMBL/GenBank/DDBJ whole genome shotgun (WGS) entry which is preliminary data.</text>
</comment>
<protein>
    <submittedName>
        <fullName evidence="8">DNA-binding response regulator</fullName>
    </submittedName>
</protein>
<dbReference type="InterPro" id="IPR011006">
    <property type="entry name" value="CheY-like_superfamily"/>
</dbReference>
<sequence>MSKETSTPHTVLIVEDRIYTAKTLRADIDAHPALKAIAMAHNVADALQAIQQHRPRFVLVDLGLPGGSGIDVIDAVQTVSWRCECVVISIFGDENRVLEALRAGAKGYILKNDPHRNIGKQIMDLIDGGSPMSPKIARLLLKIAQSGVNSHPQNDNDIPNLTGREMDVLQQLSYGFKRKEIAERLSVSVGTISTHINSIYGKLNVNSNIEAVIFAKSKKLL</sequence>
<evidence type="ECO:0000259" key="7">
    <source>
        <dbReference type="PROSITE" id="PS50110"/>
    </source>
</evidence>
<organism evidence="8 9">
    <name type="scientific">Algimonas ampicilliniresistens</name>
    <dbReference type="NCBI Taxonomy" id="1298735"/>
    <lineage>
        <taxon>Bacteria</taxon>
        <taxon>Pseudomonadati</taxon>
        <taxon>Pseudomonadota</taxon>
        <taxon>Alphaproteobacteria</taxon>
        <taxon>Maricaulales</taxon>
        <taxon>Robiginitomaculaceae</taxon>
        <taxon>Algimonas</taxon>
    </lineage>
</organism>
<dbReference type="PANTHER" id="PTHR43214:SF41">
    <property type="entry name" value="NITRATE_NITRITE RESPONSE REGULATOR PROTEIN NARP"/>
    <property type="match status" value="1"/>
</dbReference>
<accession>A0ABQ5V4K8</accession>
<dbReference type="PROSITE" id="PS50110">
    <property type="entry name" value="RESPONSE_REGULATORY"/>
    <property type="match status" value="1"/>
</dbReference>
<evidence type="ECO:0000256" key="5">
    <source>
        <dbReference type="PROSITE-ProRule" id="PRU00169"/>
    </source>
</evidence>
<dbReference type="Pfam" id="PF00196">
    <property type="entry name" value="GerE"/>
    <property type="match status" value="1"/>
</dbReference>
<dbReference type="SMART" id="SM00421">
    <property type="entry name" value="HTH_LUXR"/>
    <property type="match status" value="1"/>
</dbReference>
<feature type="modified residue" description="4-aspartylphosphate" evidence="5">
    <location>
        <position position="61"/>
    </location>
</feature>
<evidence type="ECO:0000256" key="2">
    <source>
        <dbReference type="ARBA" id="ARBA00023015"/>
    </source>
</evidence>
<dbReference type="RefSeq" id="WP_284386879.1">
    <property type="nucleotide sequence ID" value="NZ_BSNK01000001.1"/>
</dbReference>
<name>A0ABQ5V4K8_9PROT</name>
<dbReference type="Gene3D" id="3.40.50.2300">
    <property type="match status" value="1"/>
</dbReference>